<keyword evidence="3" id="KW-1185">Reference proteome</keyword>
<feature type="region of interest" description="Disordered" evidence="1">
    <location>
        <begin position="1"/>
        <end position="33"/>
    </location>
</feature>
<evidence type="ECO:0000256" key="1">
    <source>
        <dbReference type="SAM" id="MobiDB-lite"/>
    </source>
</evidence>
<proteinExistence type="predicted"/>
<feature type="compositionally biased region" description="Pro residues" evidence="1">
    <location>
        <begin position="53"/>
        <end position="62"/>
    </location>
</feature>
<sequence>MATEPDSRTGRNPRMAELFGEPDPSPTPGASPTIFDFPGMVGFMKVAGQPVAGPWPPHQQPRPDPEDEAGPVAIVEPTPGAGRGAHRLPADEE</sequence>
<protein>
    <submittedName>
        <fullName evidence="2">Uncharacterized protein</fullName>
    </submittedName>
</protein>
<dbReference type="Proteomes" id="UP000295560">
    <property type="component" value="Unassembled WGS sequence"/>
</dbReference>
<evidence type="ECO:0000313" key="3">
    <source>
        <dbReference type="Proteomes" id="UP000295560"/>
    </source>
</evidence>
<reference evidence="2 3" key="1">
    <citation type="submission" date="2019-03" db="EMBL/GenBank/DDBJ databases">
        <title>Sequencing the genomes of 1000 actinobacteria strains.</title>
        <authorList>
            <person name="Klenk H.-P."/>
        </authorList>
    </citation>
    <scope>NUCLEOTIDE SEQUENCE [LARGE SCALE GENOMIC DNA]</scope>
    <source>
        <strain evidence="2 3">DSM 44969</strain>
    </source>
</reference>
<gene>
    <name evidence="2" type="ORF">EV378_3097</name>
</gene>
<comment type="caution">
    <text evidence="2">The sequence shown here is derived from an EMBL/GenBank/DDBJ whole genome shotgun (WGS) entry which is preliminary data.</text>
</comment>
<organism evidence="2 3">
    <name type="scientific">Pseudonocardia endophytica</name>
    <dbReference type="NCBI Taxonomy" id="401976"/>
    <lineage>
        <taxon>Bacteria</taxon>
        <taxon>Bacillati</taxon>
        <taxon>Actinomycetota</taxon>
        <taxon>Actinomycetes</taxon>
        <taxon>Pseudonocardiales</taxon>
        <taxon>Pseudonocardiaceae</taxon>
        <taxon>Pseudonocardia</taxon>
    </lineage>
</organism>
<dbReference type="AlphaFoldDB" id="A0A4R1I1V4"/>
<dbReference type="EMBL" id="SMFZ01000001">
    <property type="protein sequence ID" value="TCK27230.1"/>
    <property type="molecule type" value="Genomic_DNA"/>
</dbReference>
<evidence type="ECO:0000313" key="2">
    <source>
        <dbReference type="EMBL" id="TCK27230.1"/>
    </source>
</evidence>
<feature type="region of interest" description="Disordered" evidence="1">
    <location>
        <begin position="48"/>
        <end position="93"/>
    </location>
</feature>
<name>A0A4R1I1V4_PSEEN</name>
<accession>A0A4R1I1V4</accession>